<gene>
    <name evidence="7" type="ORF">NH26_21120</name>
</gene>
<dbReference type="Pfam" id="PF07971">
    <property type="entry name" value="Glyco_hydro_92"/>
    <property type="match status" value="2"/>
</dbReference>
<dbReference type="InterPro" id="IPR050883">
    <property type="entry name" value="PNGase"/>
</dbReference>
<dbReference type="GO" id="GO:0030246">
    <property type="term" value="F:carbohydrate binding"/>
    <property type="evidence" value="ECO:0007669"/>
    <property type="project" value="InterPro"/>
</dbReference>
<feature type="chain" id="PRO_5010379847" evidence="4">
    <location>
        <begin position="20"/>
        <end position="440"/>
    </location>
</feature>
<evidence type="ECO:0000259" key="6">
    <source>
        <dbReference type="Pfam" id="PF17678"/>
    </source>
</evidence>
<dbReference type="Proteomes" id="UP000179797">
    <property type="component" value="Unassembled WGS sequence"/>
</dbReference>
<dbReference type="InterPro" id="IPR041371">
    <property type="entry name" value="GH92_N"/>
</dbReference>
<accession>A0A1S1YSW1</accession>
<dbReference type="Pfam" id="PF17678">
    <property type="entry name" value="Glyco_hydro_92N"/>
    <property type="match status" value="1"/>
</dbReference>
<dbReference type="RefSeq" id="WP_044226294.1">
    <property type="nucleotide sequence ID" value="NZ_JRYR02000002.1"/>
</dbReference>
<comment type="caution">
    <text evidence="7">The sequence shown here is derived from an EMBL/GenBank/DDBJ whole genome shotgun (WGS) entry which is preliminary data.</text>
</comment>
<dbReference type="PANTHER" id="PTHR12143:SF43">
    <property type="entry name" value="PUTATIVE-RELATED"/>
    <property type="match status" value="1"/>
</dbReference>
<keyword evidence="3" id="KW-0106">Calcium</keyword>
<keyword evidence="4" id="KW-0732">Signal</keyword>
<keyword evidence="8" id="KW-1185">Reference proteome</keyword>
<organism evidence="7 8">
    <name type="scientific">Flammeovirga pacifica</name>
    <dbReference type="NCBI Taxonomy" id="915059"/>
    <lineage>
        <taxon>Bacteria</taxon>
        <taxon>Pseudomonadati</taxon>
        <taxon>Bacteroidota</taxon>
        <taxon>Cytophagia</taxon>
        <taxon>Cytophagales</taxon>
        <taxon>Flammeovirgaceae</taxon>
        <taxon>Flammeovirga</taxon>
    </lineage>
</organism>
<evidence type="ECO:0000256" key="4">
    <source>
        <dbReference type="SAM" id="SignalP"/>
    </source>
</evidence>
<reference evidence="7 8" key="1">
    <citation type="journal article" date="2012" name="Int. J. Syst. Evol. Microbiol.">
        <title>Flammeovirga pacifica sp. nov., isolated from deep-sea sediment.</title>
        <authorList>
            <person name="Xu H."/>
            <person name="Fu Y."/>
            <person name="Yang N."/>
            <person name="Ding Z."/>
            <person name="Lai Q."/>
            <person name="Zeng R."/>
        </authorList>
    </citation>
    <scope>NUCLEOTIDE SEQUENCE [LARGE SCALE GENOMIC DNA]</scope>
    <source>
        <strain evidence="8">DSM 24597 / LMG 26175 / WPAGA1</strain>
    </source>
</reference>
<dbReference type="AlphaFoldDB" id="A0A1S1YSW1"/>
<evidence type="ECO:0000256" key="3">
    <source>
        <dbReference type="ARBA" id="ARBA00022837"/>
    </source>
</evidence>
<evidence type="ECO:0000313" key="7">
    <source>
        <dbReference type="EMBL" id="OHX64110.1"/>
    </source>
</evidence>
<protein>
    <submittedName>
        <fullName evidence="7">Uncharacterized protein</fullName>
    </submittedName>
</protein>
<dbReference type="Gene3D" id="3.30.2080.10">
    <property type="entry name" value="GH92 mannosidase domain"/>
    <property type="match status" value="2"/>
</dbReference>
<comment type="cofactor">
    <cofactor evidence="1">
        <name>Ca(2+)</name>
        <dbReference type="ChEBI" id="CHEBI:29108"/>
    </cofactor>
</comment>
<dbReference type="GO" id="GO:0000224">
    <property type="term" value="F:peptide-N4-(N-acetyl-beta-glucosaminyl)asparagine amidase activity"/>
    <property type="evidence" value="ECO:0007669"/>
    <property type="project" value="TreeGrafter"/>
</dbReference>
<dbReference type="EMBL" id="JRYR02000002">
    <property type="protein sequence ID" value="OHX64110.1"/>
    <property type="molecule type" value="Genomic_DNA"/>
</dbReference>
<evidence type="ECO:0000256" key="1">
    <source>
        <dbReference type="ARBA" id="ARBA00001913"/>
    </source>
</evidence>
<feature type="domain" description="Glycosyl hydrolase family 92" evidence="5">
    <location>
        <begin position="260"/>
        <end position="318"/>
    </location>
</feature>
<feature type="domain" description="Glycosyl hydrolase family 92" evidence="5">
    <location>
        <begin position="364"/>
        <end position="439"/>
    </location>
</feature>
<comment type="subunit">
    <text evidence="2">Monomer.</text>
</comment>
<feature type="signal peptide" evidence="4">
    <location>
        <begin position="1"/>
        <end position="19"/>
    </location>
</feature>
<dbReference type="PROSITE" id="PS51257">
    <property type="entry name" value="PROKAR_LIPOPROTEIN"/>
    <property type="match status" value="1"/>
</dbReference>
<sequence>MKKFLLLFTSLLFSLIILSCEKEEQIIETISPINLVDVFMGEDSTYNGVCIPTNKTTQMLLGNKGYSKSDSLVSGFLVTHHSQNDESIHAQLSITTSVKPIKSFKDLQDDVMIVDPSTVIAEPGFFEVYLPENKTLAALTTGQNVAFQKYTFPDTNVANIIIDPNKVTDGKVVTSQLFTTSPRELQGYNIIQKGSKKEKIYFVIKITKDYGSFRIADHRSITNKLKVTGRHTKGILTFQTNRNEAVEVKVGFSRKGLEEAKYNLRAESHNSFSLAVNNAQNQWEATFDKFYLEGGSKVNQSKFYTGIYQSHHLSPIKNDNLFIENPLIGLISKNKSKTLKTGFVNFNSLDEVSYSNDSINNEIYSLQSIGLTPLEGEKYKITAPVFDRVSIDLFNGKNFVIEKKNRSKTPNEVSYNGNILEDNIISEEQILLGGILKVSL</sequence>
<dbReference type="OrthoDB" id="9762711at2"/>
<dbReference type="InterPro" id="IPR014718">
    <property type="entry name" value="GH-type_carb-bd"/>
</dbReference>
<proteinExistence type="predicted"/>
<dbReference type="InterPro" id="IPR012939">
    <property type="entry name" value="Glyco_hydro_92"/>
</dbReference>
<evidence type="ECO:0000256" key="2">
    <source>
        <dbReference type="ARBA" id="ARBA00011245"/>
    </source>
</evidence>
<name>A0A1S1YSW1_FLAPC</name>
<evidence type="ECO:0000313" key="8">
    <source>
        <dbReference type="Proteomes" id="UP000179797"/>
    </source>
</evidence>
<evidence type="ECO:0000259" key="5">
    <source>
        <dbReference type="Pfam" id="PF07971"/>
    </source>
</evidence>
<dbReference type="GO" id="GO:0006516">
    <property type="term" value="P:glycoprotein catabolic process"/>
    <property type="evidence" value="ECO:0007669"/>
    <property type="project" value="TreeGrafter"/>
</dbReference>
<dbReference type="GO" id="GO:0005829">
    <property type="term" value="C:cytosol"/>
    <property type="evidence" value="ECO:0007669"/>
    <property type="project" value="TreeGrafter"/>
</dbReference>
<dbReference type="PANTHER" id="PTHR12143">
    <property type="entry name" value="PEPTIDE N-GLYCANASE PNGASE -RELATED"/>
    <property type="match status" value="1"/>
</dbReference>
<feature type="domain" description="Glycosyl hydrolase family 92 N-terminal" evidence="6">
    <location>
        <begin position="62"/>
        <end position="253"/>
    </location>
</feature>
<dbReference type="Gene3D" id="2.70.98.10">
    <property type="match status" value="1"/>
</dbReference>